<dbReference type="GO" id="GO:0005829">
    <property type="term" value="C:cytosol"/>
    <property type="evidence" value="ECO:0007669"/>
    <property type="project" value="TreeGrafter"/>
</dbReference>
<reference evidence="4" key="1">
    <citation type="submission" date="2016-10" db="EMBL/GenBank/DDBJ databases">
        <authorList>
            <person name="Varghese N."/>
            <person name="Submissions S."/>
        </authorList>
    </citation>
    <scope>NUCLEOTIDE SEQUENCE [LARGE SCALE GENOMIC DNA]</scope>
    <source>
        <strain evidence="4">DSM 15718</strain>
    </source>
</reference>
<dbReference type="InterPro" id="IPR003774">
    <property type="entry name" value="AlgH-like"/>
</dbReference>
<proteinExistence type="inferred from homology"/>
<evidence type="ECO:0000256" key="2">
    <source>
        <dbReference type="HAMAP-Rule" id="MF_00758"/>
    </source>
</evidence>
<sequence length="214" mass="24748">MEGFFIHLNDLIWLYFNFILKFNRKSTIMISEKLIKGQLLIAEPSIIGDLSFNRSVILLADHDKEGSVGFIINKPLKYTIHDLLPEINAKFKIYNGGPVEQDNLYFIHNIPDLIPNSIEISNGIYWGGDFESTKELINNGKINKENIRFFLGYTGWDEQQLESEMNENSWIIAPNSYKNKIIGKSSTHFWKEQIIELGGDYLIWSNAPENPYLN</sequence>
<accession>A0A1H3CEI1</accession>
<dbReference type="Pfam" id="PF02622">
    <property type="entry name" value="DUF179"/>
    <property type="match status" value="1"/>
</dbReference>
<dbReference type="HAMAP" id="MF_00758">
    <property type="entry name" value="UPF0301"/>
    <property type="match status" value="1"/>
</dbReference>
<name>A0A1H3CEI1_9FLAO</name>
<dbReference type="PANTHER" id="PTHR30327">
    <property type="entry name" value="UNCHARACTERIZED PROTEIN YQGE"/>
    <property type="match status" value="1"/>
</dbReference>
<gene>
    <name evidence="3" type="ORF">SAMN05444338_11188</name>
</gene>
<evidence type="ECO:0000313" key="3">
    <source>
        <dbReference type="EMBL" id="SDX52308.1"/>
    </source>
</evidence>
<dbReference type="PANTHER" id="PTHR30327:SF1">
    <property type="entry name" value="UPF0301 PROTEIN YQGE"/>
    <property type="match status" value="1"/>
</dbReference>
<evidence type="ECO:0000313" key="4">
    <source>
        <dbReference type="Proteomes" id="UP000198569"/>
    </source>
</evidence>
<dbReference type="Gene3D" id="3.40.1740.10">
    <property type="entry name" value="VC0467-like"/>
    <property type="match status" value="1"/>
</dbReference>
<dbReference type="STRING" id="229203.SAMN05444338_11188"/>
<dbReference type="AlphaFoldDB" id="A0A1H3CEI1"/>
<organism evidence="3 4">
    <name type="scientific">Flavobacterium degerlachei</name>
    <dbReference type="NCBI Taxonomy" id="229203"/>
    <lineage>
        <taxon>Bacteria</taxon>
        <taxon>Pseudomonadati</taxon>
        <taxon>Bacteroidota</taxon>
        <taxon>Flavobacteriia</taxon>
        <taxon>Flavobacteriales</taxon>
        <taxon>Flavobacteriaceae</taxon>
        <taxon>Flavobacterium</taxon>
    </lineage>
</organism>
<protein>
    <recommendedName>
        <fullName evidence="2">UPF0301 protein SAMN05444338_11188</fullName>
    </recommendedName>
</protein>
<dbReference type="SUPFAM" id="SSF143456">
    <property type="entry name" value="VC0467-like"/>
    <property type="match status" value="1"/>
</dbReference>
<dbReference type="Proteomes" id="UP000198569">
    <property type="component" value="Unassembled WGS sequence"/>
</dbReference>
<evidence type="ECO:0000256" key="1">
    <source>
        <dbReference type="ARBA" id="ARBA00009600"/>
    </source>
</evidence>
<dbReference type="EMBL" id="FNMV01000011">
    <property type="protein sequence ID" value="SDX52308.1"/>
    <property type="molecule type" value="Genomic_DNA"/>
</dbReference>
<comment type="similarity">
    <text evidence="1 2">Belongs to the UPF0301 (AlgH) family.</text>
</comment>
<keyword evidence="4" id="KW-1185">Reference proteome</keyword>